<reference evidence="1 2" key="1">
    <citation type="journal article" date="2012" name="J. Bacteriol.">
        <title>Genome sequence of the pathogenic Herbaspirillum seropedicae strain Os34, isolated from rice roots.</title>
        <authorList>
            <person name="Ye W."/>
            <person name="Ye S."/>
            <person name="Liu J."/>
            <person name="Chang S."/>
            <person name="Chen M."/>
            <person name="Zhu B."/>
            <person name="Guo L."/>
            <person name="An Q."/>
        </authorList>
    </citation>
    <scope>NUCLEOTIDE SEQUENCE [LARGE SCALE GENOMIC DNA]</scope>
    <source>
        <strain evidence="1 2">Os34</strain>
    </source>
</reference>
<proteinExistence type="predicted"/>
<dbReference type="Gene3D" id="3.40.1590.10">
    <property type="entry name" value="NMB0488-like"/>
    <property type="match status" value="1"/>
</dbReference>
<dbReference type="EMBL" id="CP008956">
    <property type="protein sequence ID" value="QJQ02437.1"/>
    <property type="molecule type" value="Genomic_DNA"/>
</dbReference>
<evidence type="ECO:0000313" key="1">
    <source>
        <dbReference type="EMBL" id="QJQ02437.1"/>
    </source>
</evidence>
<evidence type="ECO:0000313" key="2">
    <source>
        <dbReference type="Proteomes" id="UP000501648"/>
    </source>
</evidence>
<dbReference type="RefSeq" id="WP_081584751.1">
    <property type="nucleotide sequence ID" value="NZ_CP008956.1"/>
</dbReference>
<organism evidence="1 2">
    <name type="scientific">Herbaspirillum rubrisubalbicans Os34</name>
    <dbReference type="NCBI Taxonomy" id="1235827"/>
    <lineage>
        <taxon>Bacteria</taxon>
        <taxon>Pseudomonadati</taxon>
        <taxon>Pseudomonadota</taxon>
        <taxon>Betaproteobacteria</taxon>
        <taxon>Burkholderiales</taxon>
        <taxon>Oxalobacteraceae</taxon>
        <taxon>Herbaspirillum</taxon>
    </lineage>
</organism>
<dbReference type="AlphaFoldDB" id="A0A6M3ZV27"/>
<name>A0A6M3ZV27_9BURK</name>
<sequence>MIELKIRSKAEIKAKAEVGFNGDFFQIIPYSISMVNYVEPSAAVCYLAADVGNDVLGRSVRLAFDESKVVSPEKFQEVFASGKIQEAARERVKAAMQKYGYKSKRELLKNMMCCWISMSETVVQIKPTYHKTIDGYSGISVNGDEILHLPSSATDEEIGNAVREGIRRCTSAIR</sequence>
<dbReference type="InterPro" id="IPR037891">
    <property type="entry name" value="Cdil-like_sf"/>
</dbReference>
<dbReference type="Pfam" id="PF07262">
    <property type="entry name" value="CdiI"/>
    <property type="match status" value="1"/>
</dbReference>
<dbReference type="CDD" id="cd13445">
    <property type="entry name" value="CDI_inhibitor_EC869_like"/>
    <property type="match status" value="1"/>
</dbReference>
<accession>A0A6M3ZV27</accession>
<dbReference type="InterPro" id="IPR009888">
    <property type="entry name" value="CdiI_Proteobact"/>
</dbReference>
<dbReference type="SUPFAM" id="SSF160207">
    <property type="entry name" value="NMB0488-like"/>
    <property type="match status" value="1"/>
</dbReference>
<gene>
    <name evidence="1" type="ORF">C798_20025</name>
</gene>
<protein>
    <submittedName>
        <fullName evidence="1">DUF1436 domain-containing protein</fullName>
    </submittedName>
</protein>
<dbReference type="Proteomes" id="UP000501648">
    <property type="component" value="Chromosome"/>
</dbReference>